<dbReference type="Gene3D" id="2.40.50.320">
    <property type="entry name" value="Copper binding periplasmic protein CusF"/>
    <property type="match status" value="1"/>
</dbReference>
<keyword evidence="3" id="KW-1185">Reference proteome</keyword>
<evidence type="ECO:0000313" key="2">
    <source>
        <dbReference type="EMBL" id="TDP09647.1"/>
    </source>
</evidence>
<feature type="signal peptide" evidence="1">
    <location>
        <begin position="1"/>
        <end position="33"/>
    </location>
</feature>
<keyword evidence="1" id="KW-0732">Signal</keyword>
<dbReference type="AlphaFoldDB" id="A0A4R6N4B5"/>
<dbReference type="Proteomes" id="UP000295357">
    <property type="component" value="Unassembled WGS sequence"/>
</dbReference>
<accession>A0A4R6N4B5</accession>
<dbReference type="InterPro" id="IPR042230">
    <property type="entry name" value="CusF_sf"/>
</dbReference>
<sequence>MKITMNSQRSLGRALGTVALLATLGLSSLSALATELTPGEVRKIDREARKITLRHGEIRNLDMPPMTMVFQVRDEKQLERLKVGDKVLFAAEKSAGGAYVVTELQSAAP</sequence>
<organism evidence="2 3">
    <name type="scientific">Roseateles asaccharophilus</name>
    <dbReference type="NCBI Taxonomy" id="582607"/>
    <lineage>
        <taxon>Bacteria</taxon>
        <taxon>Pseudomonadati</taxon>
        <taxon>Pseudomonadota</taxon>
        <taxon>Betaproteobacteria</taxon>
        <taxon>Burkholderiales</taxon>
        <taxon>Sphaerotilaceae</taxon>
        <taxon>Roseateles</taxon>
    </lineage>
</organism>
<proteinExistence type="predicted"/>
<dbReference type="InterPro" id="IPR021647">
    <property type="entry name" value="CusF_Ec"/>
</dbReference>
<dbReference type="EMBL" id="SNXE01000004">
    <property type="protein sequence ID" value="TDP09647.1"/>
    <property type="molecule type" value="Genomic_DNA"/>
</dbReference>
<dbReference type="Pfam" id="PF11604">
    <property type="entry name" value="CusF_Ec"/>
    <property type="match status" value="1"/>
</dbReference>
<reference evidence="2 3" key="1">
    <citation type="submission" date="2019-03" db="EMBL/GenBank/DDBJ databases">
        <title>Genomic Encyclopedia of Type Strains, Phase IV (KMG-IV): sequencing the most valuable type-strain genomes for metagenomic binning, comparative biology and taxonomic classification.</title>
        <authorList>
            <person name="Goeker M."/>
        </authorList>
    </citation>
    <scope>NUCLEOTIDE SEQUENCE [LARGE SCALE GENOMIC DNA]</scope>
    <source>
        <strain evidence="2 3">DSM 25082</strain>
    </source>
</reference>
<evidence type="ECO:0000313" key="3">
    <source>
        <dbReference type="Proteomes" id="UP000295357"/>
    </source>
</evidence>
<feature type="chain" id="PRO_5020280456" evidence="1">
    <location>
        <begin position="34"/>
        <end position="109"/>
    </location>
</feature>
<dbReference type="OrthoDB" id="9180744at2"/>
<name>A0A4R6N4B5_9BURK</name>
<evidence type="ECO:0000256" key="1">
    <source>
        <dbReference type="SAM" id="SignalP"/>
    </source>
</evidence>
<protein>
    <submittedName>
        <fullName evidence="2">Cu/Ag efflux protein CusF</fullName>
    </submittedName>
</protein>
<comment type="caution">
    <text evidence="2">The sequence shown here is derived from an EMBL/GenBank/DDBJ whole genome shotgun (WGS) entry which is preliminary data.</text>
</comment>
<gene>
    <name evidence="2" type="ORF">DFR39_104208</name>
</gene>